<keyword evidence="5 6" id="KW-0472">Membrane</keyword>
<dbReference type="Pfam" id="PF04347">
    <property type="entry name" value="FliO"/>
    <property type="match status" value="1"/>
</dbReference>
<organism evidence="7 8">
    <name type="scientific">Rhizosaccharibacter radicis</name>
    <dbReference type="NCBI Taxonomy" id="2782605"/>
    <lineage>
        <taxon>Bacteria</taxon>
        <taxon>Pseudomonadati</taxon>
        <taxon>Pseudomonadota</taxon>
        <taxon>Alphaproteobacteria</taxon>
        <taxon>Acetobacterales</taxon>
        <taxon>Acetobacteraceae</taxon>
        <taxon>Rhizosaccharibacter</taxon>
    </lineage>
</organism>
<evidence type="ECO:0000256" key="5">
    <source>
        <dbReference type="ARBA" id="ARBA00023136"/>
    </source>
</evidence>
<dbReference type="EMBL" id="JAMZEJ010000007">
    <property type="protein sequence ID" value="MCQ8241675.1"/>
    <property type="molecule type" value="Genomic_DNA"/>
</dbReference>
<sequence length="94" mass="10150">MTLSDILTSLGALALVLGLLGLIRYGARFRDRSVRSSASSALRVEGTLPLDARRRVHMITCDGRRLLLLTGGSNDVAIGWLDRADTARDGEAVR</sequence>
<evidence type="ECO:0000313" key="8">
    <source>
        <dbReference type="Proteomes" id="UP001524547"/>
    </source>
</evidence>
<keyword evidence="7" id="KW-0282">Flagellum</keyword>
<keyword evidence="7" id="KW-0966">Cell projection</keyword>
<feature type="transmembrane region" description="Helical" evidence="6">
    <location>
        <begin position="6"/>
        <end position="27"/>
    </location>
</feature>
<proteinExistence type="predicted"/>
<protein>
    <submittedName>
        <fullName evidence="7">Flagellar biosynthetic protein FliO</fullName>
    </submittedName>
</protein>
<evidence type="ECO:0000256" key="4">
    <source>
        <dbReference type="ARBA" id="ARBA00022989"/>
    </source>
</evidence>
<comment type="subcellular location">
    <subcellularLocation>
        <location evidence="1">Cell membrane</location>
    </subcellularLocation>
</comment>
<comment type="caution">
    <text evidence="7">The sequence shown here is derived from an EMBL/GenBank/DDBJ whole genome shotgun (WGS) entry which is preliminary data.</text>
</comment>
<keyword evidence="4 6" id="KW-1133">Transmembrane helix</keyword>
<name>A0ABT1VZB4_9PROT</name>
<evidence type="ECO:0000313" key="7">
    <source>
        <dbReference type="EMBL" id="MCQ8241675.1"/>
    </source>
</evidence>
<keyword evidence="2" id="KW-1003">Cell membrane</keyword>
<keyword evidence="7" id="KW-0969">Cilium</keyword>
<accession>A0ABT1VZB4</accession>
<reference evidence="7 8" key="1">
    <citation type="submission" date="2022-06" db="EMBL/GenBank/DDBJ databases">
        <title>Rhizosaccharibacter gen. nov. sp. nov. KSS12, endophytic bacteria isolated from sugarcane.</title>
        <authorList>
            <person name="Pitiwittayakul N."/>
        </authorList>
    </citation>
    <scope>NUCLEOTIDE SEQUENCE [LARGE SCALE GENOMIC DNA]</scope>
    <source>
        <strain evidence="7 8">KSS12</strain>
    </source>
</reference>
<dbReference type="RefSeq" id="WP_422920417.1">
    <property type="nucleotide sequence ID" value="NZ_JAMZEJ010000007.1"/>
</dbReference>
<evidence type="ECO:0000256" key="2">
    <source>
        <dbReference type="ARBA" id="ARBA00022475"/>
    </source>
</evidence>
<dbReference type="Proteomes" id="UP001524547">
    <property type="component" value="Unassembled WGS sequence"/>
</dbReference>
<evidence type="ECO:0000256" key="1">
    <source>
        <dbReference type="ARBA" id="ARBA00004236"/>
    </source>
</evidence>
<evidence type="ECO:0000256" key="3">
    <source>
        <dbReference type="ARBA" id="ARBA00022692"/>
    </source>
</evidence>
<keyword evidence="8" id="KW-1185">Reference proteome</keyword>
<evidence type="ECO:0000256" key="6">
    <source>
        <dbReference type="SAM" id="Phobius"/>
    </source>
</evidence>
<keyword evidence="3 6" id="KW-0812">Transmembrane</keyword>
<dbReference type="InterPro" id="IPR022781">
    <property type="entry name" value="Flagellar_biosynth_FliO"/>
</dbReference>
<gene>
    <name evidence="7" type="ORF">NFI88_12600</name>
</gene>